<evidence type="ECO:0000256" key="18">
    <source>
        <dbReference type="ARBA" id="ARBA00049504"/>
    </source>
</evidence>
<keyword evidence="8 19" id="KW-0169">Cobalamin biosynthesis</keyword>
<keyword evidence="22" id="KW-1185">Reference proteome</keyword>
<feature type="transmembrane region" description="Helical" evidence="19">
    <location>
        <begin position="100"/>
        <end position="119"/>
    </location>
</feature>
<feature type="region of interest" description="Disordered" evidence="20">
    <location>
        <begin position="22"/>
        <end position="73"/>
    </location>
</feature>
<dbReference type="GO" id="GO:0005886">
    <property type="term" value="C:plasma membrane"/>
    <property type="evidence" value="ECO:0007669"/>
    <property type="project" value="UniProtKB-SubCell"/>
</dbReference>
<dbReference type="PANTHER" id="PTHR34148">
    <property type="entry name" value="ADENOSYLCOBINAMIDE-GDP RIBAZOLETRANSFERASE"/>
    <property type="match status" value="1"/>
</dbReference>
<evidence type="ECO:0000256" key="12">
    <source>
        <dbReference type="ARBA" id="ARBA00022989"/>
    </source>
</evidence>
<dbReference type="HAMAP" id="MF_00719">
    <property type="entry name" value="CobS"/>
    <property type="match status" value="1"/>
</dbReference>
<proteinExistence type="inferred from homology"/>
<comment type="function">
    <text evidence="14 19">Joins adenosylcobinamide-GDP and alpha-ribazole to generate adenosylcobalamin (Ado-cobalamin). Also synthesizes adenosylcobalamin 5'-phosphate from adenosylcobinamide-GDP and alpha-ribazole 5'-phosphate.</text>
</comment>
<keyword evidence="10 19" id="KW-0812">Transmembrane</keyword>
<evidence type="ECO:0000256" key="10">
    <source>
        <dbReference type="ARBA" id="ARBA00022692"/>
    </source>
</evidence>
<evidence type="ECO:0000256" key="20">
    <source>
        <dbReference type="SAM" id="MobiDB-lite"/>
    </source>
</evidence>
<dbReference type="GO" id="GO:0009236">
    <property type="term" value="P:cobalamin biosynthetic process"/>
    <property type="evidence" value="ECO:0007669"/>
    <property type="project" value="UniProtKB-UniRule"/>
</dbReference>
<evidence type="ECO:0000256" key="17">
    <source>
        <dbReference type="ARBA" id="ARBA00048623"/>
    </source>
</evidence>
<evidence type="ECO:0000256" key="7">
    <source>
        <dbReference type="ARBA" id="ARBA00022475"/>
    </source>
</evidence>
<sequence>MSRNGPRPARISRVMQRVTMKVVTKDTSASSSGSFPGSRMLRTHQSPMASQRPALRCDPMNATPPEPPTDATPASSLDGLRFALGTLTVLPVRVARWDRAAARVGMACAPVAGLVVGGAAAVVAWFLGVLGVGPLLAAVLVVAVPVVLSRGLHLDGLADVADALGSGRPADEALRIMKRSDIGPFGVVTLLFALGAQVAALAETGGGAPAAALVAGLVSRAALTWACRVSGPPSARPTGLGAGVARVVPVPAVVAALGGTVVVVAAAGALSGGVAGALAACCAVGLGLSAAEGLLWHCRRRFGGVTGDVLGAAAEVAGTTALVTLAVARG</sequence>
<comment type="caution">
    <text evidence="21">The sequence shown here is derived from an EMBL/GenBank/DDBJ whole genome shotgun (WGS) entry which is preliminary data.</text>
</comment>
<feature type="transmembrane region" description="Helical" evidence="19">
    <location>
        <begin position="208"/>
        <end position="227"/>
    </location>
</feature>
<feature type="transmembrane region" description="Helical" evidence="19">
    <location>
        <begin position="248"/>
        <end position="270"/>
    </location>
</feature>
<comment type="pathway">
    <text evidence="3 19">Cofactor biosynthesis; adenosylcobalamin biosynthesis; adenosylcobalamin from cob(II)yrinate a,c-diamide: step 7/7.</text>
</comment>
<dbReference type="OrthoDB" id="9794223at2"/>
<evidence type="ECO:0000256" key="2">
    <source>
        <dbReference type="ARBA" id="ARBA00004651"/>
    </source>
</evidence>
<comment type="catalytic activity">
    <reaction evidence="17 19">
        <text>alpha-ribazole + adenosylcob(III)inamide-GDP = adenosylcob(III)alamin + GMP + H(+)</text>
        <dbReference type="Rhea" id="RHEA:16049"/>
        <dbReference type="ChEBI" id="CHEBI:10329"/>
        <dbReference type="ChEBI" id="CHEBI:15378"/>
        <dbReference type="ChEBI" id="CHEBI:18408"/>
        <dbReference type="ChEBI" id="CHEBI:58115"/>
        <dbReference type="ChEBI" id="CHEBI:60487"/>
        <dbReference type="EC" id="2.7.8.26"/>
    </reaction>
</comment>
<evidence type="ECO:0000256" key="19">
    <source>
        <dbReference type="HAMAP-Rule" id="MF_00719"/>
    </source>
</evidence>
<keyword evidence="13 19" id="KW-0472">Membrane</keyword>
<feature type="transmembrane region" description="Helical" evidence="19">
    <location>
        <begin position="125"/>
        <end position="148"/>
    </location>
</feature>
<dbReference type="InterPro" id="IPR003805">
    <property type="entry name" value="CobS"/>
</dbReference>
<evidence type="ECO:0000313" key="22">
    <source>
        <dbReference type="Proteomes" id="UP000295345"/>
    </source>
</evidence>
<evidence type="ECO:0000256" key="5">
    <source>
        <dbReference type="ARBA" id="ARBA00013200"/>
    </source>
</evidence>
<reference evidence="21 22" key="1">
    <citation type="submission" date="2019-03" db="EMBL/GenBank/DDBJ databases">
        <title>Draft genome sequences of novel Actinobacteria.</title>
        <authorList>
            <person name="Sahin N."/>
            <person name="Ay H."/>
            <person name="Saygin H."/>
        </authorList>
    </citation>
    <scope>NUCLEOTIDE SEQUENCE [LARGE SCALE GENOMIC DNA]</scope>
    <source>
        <strain evidence="21 22">DSM 41900</strain>
    </source>
</reference>
<evidence type="ECO:0000256" key="9">
    <source>
        <dbReference type="ARBA" id="ARBA00022679"/>
    </source>
</evidence>
<evidence type="ECO:0000256" key="11">
    <source>
        <dbReference type="ARBA" id="ARBA00022842"/>
    </source>
</evidence>
<feature type="transmembrane region" description="Helical" evidence="19">
    <location>
        <begin position="276"/>
        <end position="297"/>
    </location>
</feature>
<dbReference type="UniPathway" id="UPA00148">
    <property type="reaction ID" value="UER00238"/>
</dbReference>
<name>A0A4R4SRL7_9ACTN</name>
<dbReference type="PANTHER" id="PTHR34148:SF1">
    <property type="entry name" value="ADENOSYLCOBINAMIDE-GDP RIBAZOLETRANSFERASE"/>
    <property type="match status" value="1"/>
</dbReference>
<dbReference type="EC" id="2.7.8.26" evidence="5 19"/>
<evidence type="ECO:0000256" key="16">
    <source>
        <dbReference type="ARBA" id="ARBA00032853"/>
    </source>
</evidence>
<evidence type="ECO:0000256" key="13">
    <source>
        <dbReference type="ARBA" id="ARBA00023136"/>
    </source>
</evidence>
<comment type="cofactor">
    <cofactor evidence="1 19">
        <name>Mg(2+)</name>
        <dbReference type="ChEBI" id="CHEBI:18420"/>
    </cofactor>
</comment>
<comment type="similarity">
    <text evidence="4 19">Belongs to the CobS family.</text>
</comment>
<evidence type="ECO:0000256" key="1">
    <source>
        <dbReference type="ARBA" id="ARBA00001946"/>
    </source>
</evidence>
<dbReference type="EMBL" id="SMKI01000503">
    <property type="protein sequence ID" value="TDC64859.1"/>
    <property type="molecule type" value="Genomic_DNA"/>
</dbReference>
<keyword evidence="12 19" id="KW-1133">Transmembrane helix</keyword>
<evidence type="ECO:0000256" key="8">
    <source>
        <dbReference type="ARBA" id="ARBA00022573"/>
    </source>
</evidence>
<evidence type="ECO:0000256" key="4">
    <source>
        <dbReference type="ARBA" id="ARBA00010561"/>
    </source>
</evidence>
<evidence type="ECO:0000256" key="3">
    <source>
        <dbReference type="ARBA" id="ARBA00004663"/>
    </source>
</evidence>
<gene>
    <name evidence="19" type="primary">cobS</name>
    <name evidence="21" type="ORF">E1283_31155</name>
</gene>
<feature type="transmembrane region" description="Helical" evidence="19">
    <location>
        <begin position="182"/>
        <end position="202"/>
    </location>
</feature>
<organism evidence="21 22">
    <name type="scientific">Streptomyces hainanensis</name>
    <dbReference type="NCBI Taxonomy" id="402648"/>
    <lineage>
        <taxon>Bacteria</taxon>
        <taxon>Bacillati</taxon>
        <taxon>Actinomycetota</taxon>
        <taxon>Actinomycetes</taxon>
        <taxon>Kitasatosporales</taxon>
        <taxon>Streptomycetaceae</taxon>
        <taxon>Streptomyces</taxon>
    </lineage>
</organism>
<comment type="subcellular location">
    <subcellularLocation>
        <location evidence="2 19">Cell membrane</location>
        <topology evidence="2 19">Multi-pass membrane protein</topology>
    </subcellularLocation>
</comment>
<keyword evidence="9 19" id="KW-0808">Transferase</keyword>
<evidence type="ECO:0000313" key="21">
    <source>
        <dbReference type="EMBL" id="TDC64859.1"/>
    </source>
</evidence>
<dbReference type="Proteomes" id="UP000295345">
    <property type="component" value="Unassembled WGS sequence"/>
</dbReference>
<accession>A0A4R4SRL7</accession>
<protein>
    <recommendedName>
        <fullName evidence="6 19">Adenosylcobinamide-GDP ribazoletransferase</fullName>
        <ecNumber evidence="5 19">2.7.8.26</ecNumber>
    </recommendedName>
    <alternativeName>
        <fullName evidence="16 19">Cobalamin synthase</fullName>
    </alternativeName>
    <alternativeName>
        <fullName evidence="15 19">Cobalamin-5'-phosphate synthase</fullName>
    </alternativeName>
</protein>
<dbReference type="GO" id="GO:0051073">
    <property type="term" value="F:adenosylcobinamide-GDP ribazoletransferase activity"/>
    <property type="evidence" value="ECO:0007669"/>
    <property type="project" value="UniProtKB-UniRule"/>
</dbReference>
<evidence type="ECO:0000256" key="6">
    <source>
        <dbReference type="ARBA" id="ARBA00015850"/>
    </source>
</evidence>
<keyword evidence="11 19" id="KW-0460">Magnesium</keyword>
<evidence type="ECO:0000256" key="14">
    <source>
        <dbReference type="ARBA" id="ARBA00025228"/>
    </source>
</evidence>
<evidence type="ECO:0000256" key="15">
    <source>
        <dbReference type="ARBA" id="ARBA00032605"/>
    </source>
</evidence>
<comment type="catalytic activity">
    <reaction evidence="18 19">
        <text>alpha-ribazole 5'-phosphate + adenosylcob(III)inamide-GDP = adenosylcob(III)alamin 5'-phosphate + GMP + H(+)</text>
        <dbReference type="Rhea" id="RHEA:23560"/>
        <dbReference type="ChEBI" id="CHEBI:15378"/>
        <dbReference type="ChEBI" id="CHEBI:57918"/>
        <dbReference type="ChEBI" id="CHEBI:58115"/>
        <dbReference type="ChEBI" id="CHEBI:60487"/>
        <dbReference type="ChEBI" id="CHEBI:60493"/>
        <dbReference type="EC" id="2.7.8.26"/>
    </reaction>
</comment>
<dbReference type="GO" id="GO:0008818">
    <property type="term" value="F:cobalamin 5'-phosphate synthase activity"/>
    <property type="evidence" value="ECO:0007669"/>
    <property type="project" value="UniProtKB-UniRule"/>
</dbReference>
<dbReference type="Pfam" id="PF02654">
    <property type="entry name" value="CobS"/>
    <property type="match status" value="1"/>
</dbReference>
<dbReference type="AlphaFoldDB" id="A0A4R4SRL7"/>
<feature type="compositionally biased region" description="Low complexity" evidence="20">
    <location>
        <begin position="28"/>
        <end position="38"/>
    </location>
</feature>
<feature type="transmembrane region" description="Helical" evidence="19">
    <location>
        <begin position="309"/>
        <end position="328"/>
    </location>
</feature>
<keyword evidence="7 19" id="KW-1003">Cell membrane</keyword>